<dbReference type="Pfam" id="PF24160">
    <property type="entry name" value="UVB_sens_C"/>
    <property type="match status" value="1"/>
</dbReference>
<evidence type="ECO:0000313" key="10">
    <source>
        <dbReference type="Proteomes" id="UP000007879"/>
    </source>
</evidence>
<comment type="similarity">
    <text evidence="2">Belongs to the RUS1 family.</text>
</comment>
<proteinExistence type="inferred from homology"/>
<evidence type="ECO:0000256" key="5">
    <source>
        <dbReference type="ARBA" id="ARBA00023136"/>
    </source>
</evidence>
<dbReference type="AlphaFoldDB" id="A0AAN0IXM9"/>
<dbReference type="InterPro" id="IPR055412">
    <property type="entry name" value="UVB_sens_C"/>
</dbReference>
<dbReference type="GO" id="GO:0016020">
    <property type="term" value="C:membrane"/>
    <property type="evidence" value="ECO:0007669"/>
    <property type="project" value="UniProtKB-SubCell"/>
</dbReference>
<evidence type="ECO:0000256" key="6">
    <source>
        <dbReference type="SAM" id="Phobius"/>
    </source>
</evidence>
<feature type="domain" description="Root UVB sensitive protein C-terminal" evidence="8">
    <location>
        <begin position="203"/>
        <end position="360"/>
    </location>
</feature>
<reference evidence="9" key="2">
    <citation type="submission" date="2024-06" db="UniProtKB">
        <authorList>
            <consortium name="EnsemblMetazoa"/>
        </authorList>
    </citation>
    <scope>IDENTIFICATION</scope>
</reference>
<keyword evidence="10" id="KW-1185">Reference proteome</keyword>
<dbReference type="RefSeq" id="XP_019849529.1">
    <property type="nucleotide sequence ID" value="XM_019993970.1"/>
</dbReference>
<dbReference type="EnsemblMetazoa" id="XM_019993970.1">
    <property type="protein sequence ID" value="XP_019849529.1"/>
    <property type="gene ID" value="LOC100641587"/>
</dbReference>
<evidence type="ECO:0000256" key="3">
    <source>
        <dbReference type="ARBA" id="ARBA00022692"/>
    </source>
</evidence>
<dbReference type="Proteomes" id="UP000007879">
    <property type="component" value="Unassembled WGS sequence"/>
</dbReference>
<comment type="subcellular location">
    <subcellularLocation>
        <location evidence="1">Membrane</location>
    </subcellularLocation>
</comment>
<keyword evidence="5 6" id="KW-0472">Membrane</keyword>
<sequence length="362" mass="40069">MGYITSTLATHAMLKGVGVGDSSASPVAATLTWILKDGLGMTGRILFAWLRGYDLDCNAKKWRLIADILNDIAICMQLVSPFFPSCFLLIACLASITQSVVGVAGGATRAALVQHQARRDNMADVSAKDGSQETLVNLCGLLIGLIITPLIAGQTVFVWSLFFSFTLLHLYSNYKAVSVVSMETLNCNRLHLLMRNLFLNGTISEPNIVNREEPLLFRQERFFTVEYGSSLSSVLIHSSDYSRSILQFNKGQKFIIKLSKTKRQIRVAFHCGSSSSDQLKAGLTVELIEFVCGGCYGDSNYLKDYALLIRKGVESTDESVLVDVCQDIINDLFSSILDQLRKEGWTVSHHLLGIKEWRYNVS</sequence>
<dbReference type="RefSeq" id="XP_019849530.1">
    <property type="nucleotide sequence ID" value="XM_019993971.1"/>
</dbReference>
<evidence type="ECO:0000259" key="7">
    <source>
        <dbReference type="Pfam" id="PF04884"/>
    </source>
</evidence>
<keyword evidence="4 6" id="KW-1133">Transmembrane helix</keyword>
<organism evidence="9 10">
    <name type="scientific">Amphimedon queenslandica</name>
    <name type="common">Sponge</name>
    <dbReference type="NCBI Taxonomy" id="400682"/>
    <lineage>
        <taxon>Eukaryota</taxon>
        <taxon>Metazoa</taxon>
        <taxon>Porifera</taxon>
        <taxon>Demospongiae</taxon>
        <taxon>Heteroscleromorpha</taxon>
        <taxon>Haplosclerida</taxon>
        <taxon>Niphatidae</taxon>
        <taxon>Amphimedon</taxon>
    </lineage>
</organism>
<dbReference type="EnsemblMetazoa" id="XM_019993971.1">
    <property type="protein sequence ID" value="XP_019849530.1"/>
    <property type="gene ID" value="LOC100641587"/>
</dbReference>
<dbReference type="PANTHER" id="PTHR12770">
    <property type="entry name" value="RUS1 FAMILY PROTEIN C16ORF58"/>
    <property type="match status" value="1"/>
</dbReference>
<dbReference type="InterPro" id="IPR054549">
    <property type="entry name" value="UVB_sens_RUS_dom"/>
</dbReference>
<evidence type="ECO:0000313" key="9">
    <source>
        <dbReference type="EnsemblMetazoa" id="XP_019849529.1"/>
    </source>
</evidence>
<dbReference type="InterPro" id="IPR006968">
    <property type="entry name" value="RUS_fam"/>
</dbReference>
<accession>A0AAN0IXM9</accession>
<dbReference type="GeneID" id="100641587"/>
<protein>
    <recommendedName>
        <fullName evidence="11">Protein root UVB sensitive 3</fullName>
    </recommendedName>
</protein>
<feature type="domain" description="Protein root UVB sensitive/RUS" evidence="7">
    <location>
        <begin position="2"/>
        <end position="198"/>
    </location>
</feature>
<evidence type="ECO:0000256" key="4">
    <source>
        <dbReference type="ARBA" id="ARBA00022989"/>
    </source>
</evidence>
<name>A0AAN0IXM9_AMPQE</name>
<feature type="transmembrane region" description="Helical" evidence="6">
    <location>
        <begin position="134"/>
        <end position="151"/>
    </location>
</feature>
<keyword evidence="3 6" id="KW-0812">Transmembrane</keyword>
<evidence type="ECO:0000259" key="8">
    <source>
        <dbReference type="Pfam" id="PF24160"/>
    </source>
</evidence>
<evidence type="ECO:0000256" key="1">
    <source>
        <dbReference type="ARBA" id="ARBA00004370"/>
    </source>
</evidence>
<dbReference type="PANTHER" id="PTHR12770:SF31">
    <property type="entry name" value="RUS FAMILY MEMBER 1"/>
    <property type="match status" value="1"/>
</dbReference>
<evidence type="ECO:0008006" key="11">
    <source>
        <dbReference type="Google" id="ProtNLM"/>
    </source>
</evidence>
<evidence type="ECO:0000256" key="2">
    <source>
        <dbReference type="ARBA" id="ARBA00007558"/>
    </source>
</evidence>
<reference evidence="10" key="1">
    <citation type="journal article" date="2010" name="Nature">
        <title>The Amphimedon queenslandica genome and the evolution of animal complexity.</title>
        <authorList>
            <person name="Srivastava M."/>
            <person name="Simakov O."/>
            <person name="Chapman J."/>
            <person name="Fahey B."/>
            <person name="Gauthier M.E."/>
            <person name="Mitros T."/>
            <person name="Richards G.S."/>
            <person name="Conaco C."/>
            <person name="Dacre M."/>
            <person name="Hellsten U."/>
            <person name="Larroux C."/>
            <person name="Putnam N.H."/>
            <person name="Stanke M."/>
            <person name="Adamska M."/>
            <person name="Darling A."/>
            <person name="Degnan S.M."/>
            <person name="Oakley T.H."/>
            <person name="Plachetzki D.C."/>
            <person name="Zhai Y."/>
            <person name="Adamski M."/>
            <person name="Calcino A."/>
            <person name="Cummins S.F."/>
            <person name="Goodstein D.M."/>
            <person name="Harris C."/>
            <person name="Jackson D.J."/>
            <person name="Leys S.P."/>
            <person name="Shu S."/>
            <person name="Woodcroft B.J."/>
            <person name="Vervoort M."/>
            <person name="Kosik K.S."/>
            <person name="Manning G."/>
            <person name="Degnan B.M."/>
            <person name="Rokhsar D.S."/>
        </authorList>
    </citation>
    <scope>NUCLEOTIDE SEQUENCE [LARGE SCALE GENOMIC DNA]</scope>
</reference>
<dbReference type="KEGG" id="aqu:100641587"/>
<dbReference type="Pfam" id="PF04884">
    <property type="entry name" value="UVB_sens_prot"/>
    <property type="match status" value="1"/>
</dbReference>